<protein>
    <submittedName>
        <fullName evidence="1">Uncharacterized protein</fullName>
    </submittedName>
</protein>
<dbReference type="Proteomes" id="UP000700732">
    <property type="component" value="Unassembled WGS sequence"/>
</dbReference>
<keyword evidence="2" id="KW-1185">Reference proteome</keyword>
<proteinExistence type="predicted"/>
<organism evidence="1 2">
    <name type="scientific">Spirosoma utsteinense</name>
    <dbReference type="NCBI Taxonomy" id="2585773"/>
    <lineage>
        <taxon>Bacteria</taxon>
        <taxon>Pseudomonadati</taxon>
        <taxon>Bacteroidota</taxon>
        <taxon>Cytophagia</taxon>
        <taxon>Cytophagales</taxon>
        <taxon>Cytophagaceae</taxon>
        <taxon>Spirosoma</taxon>
    </lineage>
</organism>
<sequence>MHSNRIGETYFFERNVGCFGMLPTGPASGVDP</sequence>
<evidence type="ECO:0000313" key="2">
    <source>
        <dbReference type="Proteomes" id="UP000700732"/>
    </source>
</evidence>
<comment type="caution">
    <text evidence="1">The sequence shown here is derived from an EMBL/GenBank/DDBJ whole genome shotgun (WGS) entry which is preliminary data.</text>
</comment>
<name>A0ABR6W6N5_9BACT</name>
<evidence type="ECO:0000313" key="1">
    <source>
        <dbReference type="EMBL" id="MBC3792225.1"/>
    </source>
</evidence>
<gene>
    <name evidence="1" type="ORF">FH603_2735</name>
</gene>
<dbReference type="EMBL" id="VFIA01000014">
    <property type="protein sequence ID" value="MBC3792225.1"/>
    <property type="molecule type" value="Genomic_DNA"/>
</dbReference>
<reference evidence="1 2" key="1">
    <citation type="submission" date="2019-06" db="EMBL/GenBank/DDBJ databases">
        <title>Spirosoma utsteinense sp. nov. isolated from Antarctic ice-free soils.</title>
        <authorList>
            <person name="Tahon G."/>
        </authorList>
    </citation>
    <scope>NUCLEOTIDE SEQUENCE [LARGE SCALE GENOMIC DNA]</scope>
    <source>
        <strain evidence="1 2">LMG 31447</strain>
    </source>
</reference>
<accession>A0ABR6W6N5</accession>